<evidence type="ECO:0000313" key="2">
    <source>
        <dbReference type="EMBL" id="OCL11288.1"/>
    </source>
</evidence>
<dbReference type="GO" id="GO:0022904">
    <property type="term" value="P:respiratory electron transport chain"/>
    <property type="evidence" value="ECO:0007669"/>
    <property type="project" value="InterPro"/>
</dbReference>
<dbReference type="EMBL" id="KV749075">
    <property type="protein sequence ID" value="OCL11288.1"/>
    <property type="molecule type" value="Genomic_DNA"/>
</dbReference>
<reference evidence="2 3" key="1">
    <citation type="journal article" date="2016" name="Nat. Commun.">
        <title>Ectomycorrhizal ecology is imprinted in the genome of the dominant symbiotic fungus Cenococcum geophilum.</title>
        <authorList>
            <consortium name="DOE Joint Genome Institute"/>
            <person name="Peter M."/>
            <person name="Kohler A."/>
            <person name="Ohm R.A."/>
            <person name="Kuo A."/>
            <person name="Krutzmann J."/>
            <person name="Morin E."/>
            <person name="Arend M."/>
            <person name="Barry K.W."/>
            <person name="Binder M."/>
            <person name="Choi C."/>
            <person name="Clum A."/>
            <person name="Copeland A."/>
            <person name="Grisel N."/>
            <person name="Haridas S."/>
            <person name="Kipfer T."/>
            <person name="LaButti K."/>
            <person name="Lindquist E."/>
            <person name="Lipzen A."/>
            <person name="Maire R."/>
            <person name="Meier B."/>
            <person name="Mihaltcheva S."/>
            <person name="Molinier V."/>
            <person name="Murat C."/>
            <person name="Poggeler S."/>
            <person name="Quandt C.A."/>
            <person name="Sperisen C."/>
            <person name="Tritt A."/>
            <person name="Tisserant E."/>
            <person name="Crous P.W."/>
            <person name="Henrissat B."/>
            <person name="Nehls U."/>
            <person name="Egli S."/>
            <person name="Spatafora J.W."/>
            <person name="Grigoriev I.V."/>
            <person name="Martin F.M."/>
        </authorList>
    </citation>
    <scope>NUCLEOTIDE SEQUENCE [LARGE SCALE GENOMIC DNA]</scope>
    <source>
        <strain evidence="2 3">CBS 207.34</strain>
    </source>
</reference>
<keyword evidence="1" id="KW-0472">Membrane</keyword>
<accession>A0A8E2F6N8</accession>
<keyword evidence="1" id="KW-1133">Transmembrane helix</keyword>
<dbReference type="GO" id="GO:0016020">
    <property type="term" value="C:membrane"/>
    <property type="evidence" value="ECO:0007669"/>
    <property type="project" value="InterPro"/>
</dbReference>
<evidence type="ECO:0000256" key="1">
    <source>
        <dbReference type="SAM" id="Phobius"/>
    </source>
</evidence>
<dbReference type="Proteomes" id="UP000250140">
    <property type="component" value="Unassembled WGS sequence"/>
</dbReference>
<feature type="transmembrane region" description="Helical" evidence="1">
    <location>
        <begin position="20"/>
        <end position="42"/>
    </location>
</feature>
<dbReference type="AlphaFoldDB" id="A0A8E2F6N8"/>
<keyword evidence="3" id="KW-1185">Reference proteome</keyword>
<sequence>FNSVEHIMIDVNNVLITHYLHSNIVLVYLGLGFLSFFVYLHIGRGLSASYR</sequence>
<organism evidence="2 3">
    <name type="scientific">Glonium stellatum</name>
    <dbReference type="NCBI Taxonomy" id="574774"/>
    <lineage>
        <taxon>Eukaryota</taxon>
        <taxon>Fungi</taxon>
        <taxon>Dikarya</taxon>
        <taxon>Ascomycota</taxon>
        <taxon>Pezizomycotina</taxon>
        <taxon>Dothideomycetes</taxon>
        <taxon>Pleosporomycetidae</taxon>
        <taxon>Gloniales</taxon>
        <taxon>Gloniaceae</taxon>
        <taxon>Glonium</taxon>
    </lineage>
</organism>
<name>A0A8E2F6N8_9PEZI</name>
<feature type="non-terminal residue" evidence="2">
    <location>
        <position position="51"/>
    </location>
</feature>
<proteinExistence type="predicted"/>
<evidence type="ECO:0000313" key="3">
    <source>
        <dbReference type="Proteomes" id="UP000250140"/>
    </source>
</evidence>
<dbReference type="InterPro" id="IPR016174">
    <property type="entry name" value="Di-haem_cyt_TM"/>
</dbReference>
<keyword evidence="1" id="KW-0812">Transmembrane</keyword>
<dbReference type="OrthoDB" id="244at2759"/>
<protein>
    <submittedName>
        <fullName evidence="2">Uncharacterized protein</fullName>
    </submittedName>
</protein>
<gene>
    <name evidence="2" type="ORF">AOQ84DRAFT_262274</name>
</gene>
<feature type="non-terminal residue" evidence="2">
    <location>
        <position position="1"/>
    </location>
</feature>
<dbReference type="SUPFAM" id="SSF81342">
    <property type="entry name" value="Transmembrane di-heme cytochromes"/>
    <property type="match status" value="1"/>
</dbReference>